<dbReference type="SUPFAM" id="SSF56436">
    <property type="entry name" value="C-type lectin-like"/>
    <property type="match status" value="1"/>
</dbReference>
<dbReference type="AlphaFoldDB" id="A0A3Q4HBA5"/>
<keyword evidence="1" id="KW-0732">Signal</keyword>
<dbReference type="CDD" id="cd00037">
    <property type="entry name" value="CLECT"/>
    <property type="match status" value="1"/>
</dbReference>
<organism evidence="3 4">
    <name type="scientific">Neolamprologus brichardi</name>
    <name type="common">Fairy cichlid</name>
    <name type="synonym">Lamprologus brichardi</name>
    <dbReference type="NCBI Taxonomy" id="32507"/>
    <lineage>
        <taxon>Eukaryota</taxon>
        <taxon>Metazoa</taxon>
        <taxon>Chordata</taxon>
        <taxon>Craniata</taxon>
        <taxon>Vertebrata</taxon>
        <taxon>Euteleostomi</taxon>
        <taxon>Actinopterygii</taxon>
        <taxon>Neopterygii</taxon>
        <taxon>Teleostei</taxon>
        <taxon>Neoteleostei</taxon>
        <taxon>Acanthomorphata</taxon>
        <taxon>Ovalentaria</taxon>
        <taxon>Cichlomorphae</taxon>
        <taxon>Cichliformes</taxon>
        <taxon>Cichlidae</taxon>
        <taxon>African cichlids</taxon>
        <taxon>Pseudocrenilabrinae</taxon>
        <taxon>Lamprologini</taxon>
        <taxon>Neolamprologus</taxon>
    </lineage>
</organism>
<dbReference type="InterPro" id="IPR001304">
    <property type="entry name" value="C-type_lectin-like"/>
</dbReference>
<evidence type="ECO:0000313" key="4">
    <source>
        <dbReference type="Proteomes" id="UP000261580"/>
    </source>
</evidence>
<dbReference type="PROSITE" id="PS50041">
    <property type="entry name" value="C_TYPE_LECTIN_2"/>
    <property type="match status" value="1"/>
</dbReference>
<evidence type="ECO:0000259" key="2">
    <source>
        <dbReference type="PROSITE" id="PS50041"/>
    </source>
</evidence>
<reference evidence="3" key="1">
    <citation type="submission" date="2025-08" db="UniProtKB">
        <authorList>
            <consortium name="Ensembl"/>
        </authorList>
    </citation>
    <scope>IDENTIFICATION</scope>
</reference>
<dbReference type="InterPro" id="IPR016187">
    <property type="entry name" value="CTDL_fold"/>
</dbReference>
<proteinExistence type="predicted"/>
<feature type="signal peptide" evidence="1">
    <location>
        <begin position="1"/>
        <end position="18"/>
    </location>
</feature>
<reference evidence="3" key="2">
    <citation type="submission" date="2025-09" db="UniProtKB">
        <authorList>
            <consortium name="Ensembl"/>
        </authorList>
    </citation>
    <scope>IDENTIFICATION</scope>
</reference>
<name>A0A3Q4HBA5_NEOBR</name>
<dbReference type="Bgee" id="ENSNBRG00000010773">
    <property type="expression patterns" value="Expressed in camera-type eye and 2 other cell types or tissues"/>
</dbReference>
<feature type="chain" id="PRO_5018786606" description="C-type lectin domain-containing protein" evidence="1">
    <location>
        <begin position="19"/>
        <end position="155"/>
    </location>
</feature>
<sequence length="155" mass="17940">MARCLNLILCLWSMKYLGKQHTHKFSNCCFSAMQGWKRHGSYCYFVGAETKTFHEANDDCKSSNSYLADVSTGPEKHFWIGLSNLKNREYFITVISYTNWAEGQPVNGSRLPRRGEISTSDGTWMDIDMWVERPYICKTQKGKIIFNSVFSFSFL</sequence>
<dbReference type="Pfam" id="PF00059">
    <property type="entry name" value="Lectin_C"/>
    <property type="match status" value="1"/>
</dbReference>
<dbReference type="PANTHER" id="PTHR22803">
    <property type="entry name" value="MANNOSE, PHOSPHOLIPASE, LECTIN RECEPTOR RELATED"/>
    <property type="match status" value="1"/>
</dbReference>
<accession>A0A3Q4HBA5</accession>
<dbReference type="InterPro" id="IPR016186">
    <property type="entry name" value="C-type_lectin-like/link_sf"/>
</dbReference>
<dbReference type="InterPro" id="IPR050111">
    <property type="entry name" value="C-type_lectin/snaclec_domain"/>
</dbReference>
<dbReference type="Proteomes" id="UP000261580">
    <property type="component" value="Unassembled WGS sequence"/>
</dbReference>
<dbReference type="Gene3D" id="3.10.100.10">
    <property type="entry name" value="Mannose-Binding Protein A, subunit A"/>
    <property type="match status" value="1"/>
</dbReference>
<dbReference type="Ensembl" id="ENSNBRT00000014323.1">
    <property type="protein sequence ID" value="ENSNBRP00000013942.1"/>
    <property type="gene ID" value="ENSNBRG00000010773.1"/>
</dbReference>
<feature type="domain" description="C-type lectin" evidence="2">
    <location>
        <begin position="39"/>
        <end position="138"/>
    </location>
</feature>
<keyword evidence="4" id="KW-1185">Reference proteome</keyword>
<dbReference type="SMART" id="SM00034">
    <property type="entry name" value="CLECT"/>
    <property type="match status" value="1"/>
</dbReference>
<protein>
    <recommendedName>
        <fullName evidence="2">C-type lectin domain-containing protein</fullName>
    </recommendedName>
</protein>
<evidence type="ECO:0000256" key="1">
    <source>
        <dbReference type="SAM" id="SignalP"/>
    </source>
</evidence>
<dbReference type="STRING" id="32507.ENSNBRP00000013942"/>
<evidence type="ECO:0000313" key="3">
    <source>
        <dbReference type="Ensembl" id="ENSNBRP00000013942.1"/>
    </source>
</evidence>